<keyword evidence="3" id="KW-1185">Reference proteome</keyword>
<gene>
    <name evidence="2" type="ORF">BD626DRAFT_229580</name>
</gene>
<evidence type="ECO:0000256" key="1">
    <source>
        <dbReference type="SAM" id="MobiDB-lite"/>
    </source>
</evidence>
<name>A0A550BWF6_9AGAR</name>
<dbReference type="Proteomes" id="UP000320762">
    <property type="component" value="Unassembled WGS sequence"/>
</dbReference>
<reference evidence="2 3" key="1">
    <citation type="journal article" date="2019" name="New Phytol.">
        <title>Comparative genomics reveals unique wood-decay strategies and fruiting body development in the Schizophyllaceae.</title>
        <authorList>
            <person name="Almasi E."/>
            <person name="Sahu N."/>
            <person name="Krizsan K."/>
            <person name="Balint B."/>
            <person name="Kovacs G.M."/>
            <person name="Kiss B."/>
            <person name="Cseklye J."/>
            <person name="Drula E."/>
            <person name="Henrissat B."/>
            <person name="Nagy I."/>
            <person name="Chovatia M."/>
            <person name="Adam C."/>
            <person name="LaButti K."/>
            <person name="Lipzen A."/>
            <person name="Riley R."/>
            <person name="Grigoriev I.V."/>
            <person name="Nagy L.G."/>
        </authorList>
    </citation>
    <scope>NUCLEOTIDE SEQUENCE [LARGE SCALE GENOMIC DNA]</scope>
    <source>
        <strain evidence="2 3">NL-1724</strain>
    </source>
</reference>
<protein>
    <submittedName>
        <fullName evidence="2">Uncharacterized protein</fullName>
    </submittedName>
</protein>
<dbReference type="AlphaFoldDB" id="A0A550BWF6"/>
<dbReference type="EMBL" id="VDMD01000057">
    <property type="protein sequence ID" value="TRM56846.1"/>
    <property type="molecule type" value="Genomic_DNA"/>
</dbReference>
<comment type="caution">
    <text evidence="2">The sequence shown here is derived from an EMBL/GenBank/DDBJ whole genome shotgun (WGS) entry which is preliminary data.</text>
</comment>
<sequence length="264" mass="28407">MIEDAQAVLRGARLVCGDEGATRGLAFRAGDAGKHGEEGHGVREVVLGKGVGGEARKEGAAALGACLEELGASGGYGGHVDLFAVRSVVAEGRGAAESEAVVVVGHGVRVGVGVDVGALEPGRDAVFVLRGFVFAIERLKTRKGTLGLGRRLESEPVRIVLIAVRGSRLSMMMARKITARRHIGTRPACPQLHKTRTGPLLSHPHLPRHQYRTKTRCERPAYLPFPLPLDTCRPRPMRSLRPRPMRSLRPRPMRSPRLVLCGVL</sequence>
<organism evidence="2 3">
    <name type="scientific">Schizophyllum amplum</name>
    <dbReference type="NCBI Taxonomy" id="97359"/>
    <lineage>
        <taxon>Eukaryota</taxon>
        <taxon>Fungi</taxon>
        <taxon>Dikarya</taxon>
        <taxon>Basidiomycota</taxon>
        <taxon>Agaricomycotina</taxon>
        <taxon>Agaricomycetes</taxon>
        <taxon>Agaricomycetidae</taxon>
        <taxon>Agaricales</taxon>
        <taxon>Schizophyllaceae</taxon>
        <taxon>Schizophyllum</taxon>
    </lineage>
</organism>
<evidence type="ECO:0000313" key="2">
    <source>
        <dbReference type="EMBL" id="TRM56846.1"/>
    </source>
</evidence>
<evidence type="ECO:0000313" key="3">
    <source>
        <dbReference type="Proteomes" id="UP000320762"/>
    </source>
</evidence>
<proteinExistence type="predicted"/>
<accession>A0A550BWF6</accession>
<feature type="region of interest" description="Disordered" evidence="1">
    <location>
        <begin position="189"/>
        <end position="212"/>
    </location>
</feature>